<reference evidence="5" key="1">
    <citation type="submission" date="2021-03" db="EMBL/GenBank/DDBJ databases">
        <title>Comparative genomics and phylogenomic investigation of the class Geoglossomycetes provide insights into ecological specialization and systematics.</title>
        <authorList>
            <person name="Melie T."/>
            <person name="Pirro S."/>
            <person name="Miller A.N."/>
            <person name="Quandt A."/>
        </authorList>
    </citation>
    <scope>NUCLEOTIDE SEQUENCE</scope>
    <source>
        <strain evidence="5">GBOQ0MN5Z8</strain>
    </source>
</reference>
<dbReference type="PROSITE" id="PS01159">
    <property type="entry name" value="WW_DOMAIN_1"/>
    <property type="match status" value="1"/>
</dbReference>
<evidence type="ECO:0000313" key="5">
    <source>
        <dbReference type="EMBL" id="KAH0545228.1"/>
    </source>
</evidence>
<dbReference type="GO" id="GO:0005634">
    <property type="term" value="C:nucleus"/>
    <property type="evidence" value="ECO:0007669"/>
    <property type="project" value="TreeGrafter"/>
</dbReference>
<dbReference type="Pfam" id="PF01846">
    <property type="entry name" value="FF"/>
    <property type="match status" value="1"/>
</dbReference>
<evidence type="ECO:0000256" key="3">
    <source>
        <dbReference type="SAM" id="MobiDB-lite"/>
    </source>
</evidence>
<dbReference type="SUPFAM" id="SSF51045">
    <property type="entry name" value="WW domain"/>
    <property type="match status" value="2"/>
</dbReference>
<feature type="region of interest" description="Disordered" evidence="3">
    <location>
        <begin position="187"/>
        <end position="273"/>
    </location>
</feature>
<dbReference type="InterPro" id="IPR036517">
    <property type="entry name" value="FF_domain_sf"/>
</dbReference>
<keyword evidence="6" id="KW-1185">Reference proteome</keyword>
<dbReference type="Gene3D" id="1.10.10.440">
    <property type="entry name" value="FF domain"/>
    <property type="match status" value="1"/>
</dbReference>
<dbReference type="Proteomes" id="UP000698800">
    <property type="component" value="Unassembled WGS sequence"/>
</dbReference>
<feature type="compositionally biased region" description="Basic and acidic residues" evidence="3">
    <location>
        <begin position="125"/>
        <end position="136"/>
    </location>
</feature>
<evidence type="ECO:0000313" key="6">
    <source>
        <dbReference type="Proteomes" id="UP000698800"/>
    </source>
</evidence>
<evidence type="ECO:0000256" key="1">
    <source>
        <dbReference type="ARBA" id="ARBA00022737"/>
    </source>
</evidence>
<proteinExistence type="predicted"/>
<feature type="compositionally biased region" description="Acidic residues" evidence="3">
    <location>
        <begin position="230"/>
        <end position="252"/>
    </location>
</feature>
<keyword evidence="1" id="KW-0677">Repeat</keyword>
<feature type="domain" description="WW" evidence="4">
    <location>
        <begin position="147"/>
        <end position="175"/>
    </location>
</feature>
<protein>
    <recommendedName>
        <fullName evidence="4">WW domain-containing protein</fullName>
    </recommendedName>
</protein>
<dbReference type="CDD" id="cd00201">
    <property type="entry name" value="WW"/>
    <property type="match status" value="1"/>
</dbReference>
<name>A0A9P8IHU9_9PEZI</name>
<evidence type="ECO:0000259" key="4">
    <source>
        <dbReference type="PROSITE" id="PS50020"/>
    </source>
</evidence>
<gene>
    <name evidence="5" type="ORF">FGG08_000682</name>
</gene>
<dbReference type="FunFam" id="2.20.70.10:FF:000049">
    <property type="entry name" value="Transcription elongation regulator 1-like"/>
    <property type="match status" value="1"/>
</dbReference>
<dbReference type="PANTHER" id="PTHR15377">
    <property type="entry name" value="TRANSCRIPTION ELONGATION REGULATOR 1"/>
    <property type="match status" value="1"/>
</dbReference>
<organism evidence="5 6">
    <name type="scientific">Glutinoglossum americanum</name>
    <dbReference type="NCBI Taxonomy" id="1670608"/>
    <lineage>
        <taxon>Eukaryota</taxon>
        <taxon>Fungi</taxon>
        <taxon>Dikarya</taxon>
        <taxon>Ascomycota</taxon>
        <taxon>Pezizomycotina</taxon>
        <taxon>Geoglossomycetes</taxon>
        <taxon>Geoglossales</taxon>
        <taxon>Geoglossaceae</taxon>
        <taxon>Glutinoglossum</taxon>
    </lineage>
</organism>
<dbReference type="SMART" id="SM00456">
    <property type="entry name" value="WW"/>
    <property type="match status" value="2"/>
</dbReference>
<feature type="coiled-coil region" evidence="2">
    <location>
        <begin position="464"/>
        <end position="496"/>
    </location>
</feature>
<dbReference type="PANTHER" id="PTHR15377:SF3">
    <property type="entry name" value="WW DOMAIN-CONTAINING PROTEIN"/>
    <property type="match status" value="1"/>
</dbReference>
<accession>A0A9P8IHU9</accession>
<dbReference type="Gene3D" id="2.20.70.10">
    <property type="match status" value="2"/>
</dbReference>
<keyword evidence="2" id="KW-0175">Coiled coil</keyword>
<dbReference type="Pfam" id="PF00397">
    <property type="entry name" value="WW"/>
    <property type="match status" value="1"/>
</dbReference>
<dbReference type="InterPro" id="IPR036020">
    <property type="entry name" value="WW_dom_sf"/>
</dbReference>
<evidence type="ECO:0000256" key="2">
    <source>
        <dbReference type="SAM" id="Coils"/>
    </source>
</evidence>
<dbReference type="GO" id="GO:0003712">
    <property type="term" value="F:transcription coregulator activity"/>
    <property type="evidence" value="ECO:0007669"/>
    <property type="project" value="TreeGrafter"/>
</dbReference>
<sequence length="553" mass="63183">MLKSTHQPKKPSSDLTPLPPGWTEHKAPTGHAYYYNAATKQSTYTRPIAPPQTYPQGALPPYPVSNPPQGFYPPGFPTYPVHTPNAGFRFDAPIGGFQGNLLSPQFSHGGGIGGRGGFRGGFHQNRKDRNLPEDRPKSKHQIPGCEPWLLVKTKLGRRFFYHPEKRSSFWKIPEELREGVERFDKAELQRTERGQESLGDGGQDGQTEESTAITSEADAVSLKRTFAAVDEGDEEDTDEYEEADESEEEDEDNSTKRQKTRDPGQPVEFNEDDIAWQLAAMGEGGGEEYNEFAKDDGSGELEVDAEDGLLSGEDSKGLFKDMLDDYLISPYSTWDKVIEEGKVVEDERYKILPNMRSRKETWDEWSRERIQKLKEEKAIAEKKDPRIPYLEFLQRNATPKLYWPEFKRKYKKEPEMRDSKLSDKDREKWYRDYIAHIRYISVPPASRDPLIKAYISTLPAPPQASEVIEDAEQLQKREERERRERALKEREKMVLREKMRVKGEIEMGKGRLREEEAQLERAMKVGKEGLLGQLQASGVIDGPREGAGEERVA</sequence>
<feature type="domain" description="WW" evidence="4">
    <location>
        <begin position="16"/>
        <end position="49"/>
    </location>
</feature>
<dbReference type="GO" id="GO:0070063">
    <property type="term" value="F:RNA polymerase binding"/>
    <property type="evidence" value="ECO:0007669"/>
    <property type="project" value="InterPro"/>
</dbReference>
<dbReference type="PROSITE" id="PS50020">
    <property type="entry name" value="WW_DOMAIN_2"/>
    <property type="match status" value="2"/>
</dbReference>
<dbReference type="SUPFAM" id="SSF81698">
    <property type="entry name" value="FF domain"/>
    <property type="match status" value="1"/>
</dbReference>
<dbReference type="EMBL" id="JAGHQL010000008">
    <property type="protein sequence ID" value="KAH0545228.1"/>
    <property type="molecule type" value="Genomic_DNA"/>
</dbReference>
<dbReference type="InterPro" id="IPR001202">
    <property type="entry name" value="WW_dom"/>
</dbReference>
<feature type="region of interest" description="Disordered" evidence="3">
    <location>
        <begin position="1"/>
        <end position="24"/>
    </location>
</feature>
<comment type="caution">
    <text evidence="5">The sequence shown here is derived from an EMBL/GenBank/DDBJ whole genome shotgun (WGS) entry which is preliminary data.</text>
</comment>
<feature type="region of interest" description="Disordered" evidence="3">
    <location>
        <begin position="118"/>
        <end position="141"/>
    </location>
</feature>
<dbReference type="OrthoDB" id="410044at2759"/>
<dbReference type="InterPro" id="IPR045148">
    <property type="entry name" value="TCRG1-like"/>
</dbReference>
<dbReference type="AlphaFoldDB" id="A0A9P8IHU9"/>
<dbReference type="InterPro" id="IPR002713">
    <property type="entry name" value="FF_domain"/>
</dbReference>